<organism evidence="2 3">
    <name type="scientific">Myxacorys almedinensis A</name>
    <dbReference type="NCBI Taxonomy" id="2690445"/>
    <lineage>
        <taxon>Bacteria</taxon>
        <taxon>Bacillati</taxon>
        <taxon>Cyanobacteriota</taxon>
        <taxon>Cyanophyceae</taxon>
        <taxon>Leptolyngbyales</taxon>
        <taxon>Leptolyngbyaceae</taxon>
        <taxon>Myxacorys</taxon>
        <taxon>Myxacorys almedinensis</taxon>
    </lineage>
</organism>
<dbReference type="RefSeq" id="WP_162424046.1">
    <property type="nucleotide sequence ID" value="NZ_WVIE01000016.1"/>
</dbReference>
<protein>
    <submittedName>
        <fullName evidence="2">Uncharacterized protein</fullName>
    </submittedName>
</protein>
<dbReference type="EMBL" id="WVIE01000016">
    <property type="protein sequence ID" value="NDJ18525.1"/>
    <property type="molecule type" value="Genomic_DNA"/>
</dbReference>
<keyword evidence="1" id="KW-0472">Membrane</keyword>
<sequence length="56" mass="6010">MIQPKRILGLMTAVLCFGFALGLLVYPAIPRPAIAANLLISLGAVLTLISTPWHPR</sequence>
<evidence type="ECO:0000313" key="2">
    <source>
        <dbReference type="EMBL" id="NDJ18525.1"/>
    </source>
</evidence>
<reference evidence="2" key="1">
    <citation type="submission" date="2019-12" db="EMBL/GenBank/DDBJ databases">
        <title>High-Quality draft genome sequences of three cyanobacteria isolated from the limestone walls of the Old Cathedral of Coimbra.</title>
        <authorList>
            <person name="Tiago I."/>
            <person name="Soares F."/>
            <person name="Portugal A."/>
        </authorList>
    </citation>
    <scope>NUCLEOTIDE SEQUENCE</scope>
    <source>
        <strain evidence="2">A</strain>
    </source>
</reference>
<gene>
    <name evidence="2" type="ORF">GS601_14690</name>
</gene>
<keyword evidence="3" id="KW-1185">Reference proteome</keyword>
<feature type="transmembrane region" description="Helical" evidence="1">
    <location>
        <begin position="7"/>
        <end position="28"/>
    </location>
</feature>
<evidence type="ECO:0000256" key="1">
    <source>
        <dbReference type="SAM" id="Phobius"/>
    </source>
</evidence>
<proteinExistence type="predicted"/>
<evidence type="ECO:0000313" key="3">
    <source>
        <dbReference type="Proteomes" id="UP000646053"/>
    </source>
</evidence>
<dbReference type="Proteomes" id="UP000646053">
    <property type="component" value="Unassembled WGS sequence"/>
</dbReference>
<keyword evidence="1" id="KW-0812">Transmembrane</keyword>
<accession>A0A8J7ZAQ2</accession>
<dbReference type="AlphaFoldDB" id="A0A8J7ZAQ2"/>
<feature type="transmembrane region" description="Helical" evidence="1">
    <location>
        <begin position="34"/>
        <end position="53"/>
    </location>
</feature>
<name>A0A8J7ZAQ2_9CYAN</name>
<keyword evidence="1" id="KW-1133">Transmembrane helix</keyword>
<comment type="caution">
    <text evidence="2">The sequence shown here is derived from an EMBL/GenBank/DDBJ whole genome shotgun (WGS) entry which is preliminary data.</text>
</comment>